<reference evidence="3 4" key="1">
    <citation type="journal article" date="2013" name="Genome Biol.">
        <title>The genome sequence of the most widely cultivated cacao type and its use to identify candidate genes regulating pod color.</title>
        <authorList>
            <person name="Motamayor J.C."/>
            <person name="Mockaitis K."/>
            <person name="Schmutz J."/>
            <person name="Haiminen N."/>
            <person name="Iii D.L."/>
            <person name="Cornejo O."/>
            <person name="Findley S.D."/>
            <person name="Zheng P."/>
            <person name="Utro F."/>
            <person name="Royaert S."/>
            <person name="Saski C."/>
            <person name="Jenkins J."/>
            <person name="Podicheti R."/>
            <person name="Zhao M."/>
            <person name="Scheffler B.E."/>
            <person name="Stack J.C."/>
            <person name="Feltus F.A."/>
            <person name="Mustiga G.M."/>
            <person name="Amores F."/>
            <person name="Phillips W."/>
            <person name="Marelli J.P."/>
            <person name="May G.D."/>
            <person name="Shapiro H."/>
            <person name="Ma J."/>
            <person name="Bustamante C.D."/>
            <person name="Schnell R.J."/>
            <person name="Main D."/>
            <person name="Gilbert D."/>
            <person name="Parida L."/>
            <person name="Kuhn D.N."/>
        </authorList>
    </citation>
    <scope>NUCLEOTIDE SEQUENCE [LARGE SCALE GENOMIC DNA]</scope>
    <source>
        <strain evidence="4">cv. Matina 1-6</strain>
    </source>
</reference>
<dbReference type="PANTHER" id="PTHR24128">
    <property type="entry name" value="HOMEOBOX PROTEIN WARIAI"/>
    <property type="match status" value="1"/>
</dbReference>
<keyword evidence="1" id="KW-0040">ANK repeat</keyword>
<dbReference type="Gene3D" id="1.25.40.20">
    <property type="entry name" value="Ankyrin repeat-containing domain"/>
    <property type="match status" value="1"/>
</dbReference>
<evidence type="ECO:0000256" key="1">
    <source>
        <dbReference type="PROSITE-ProRule" id="PRU00023"/>
    </source>
</evidence>
<dbReference type="HOGENOM" id="CLU_1621929_0_0_1"/>
<name>A0A061FN64_THECC</name>
<dbReference type="Gramene" id="EOY18333">
    <property type="protein sequence ID" value="EOY18333"/>
    <property type="gene ID" value="TCM_042936"/>
</dbReference>
<feature type="repeat" description="ANK" evidence="1">
    <location>
        <begin position="44"/>
        <end position="76"/>
    </location>
</feature>
<gene>
    <name evidence="3" type="ORF">TCM_042936</name>
</gene>
<dbReference type="EMBL" id="CM001888">
    <property type="protein sequence ID" value="EOY18333.1"/>
    <property type="molecule type" value="Genomic_DNA"/>
</dbReference>
<dbReference type="AlphaFoldDB" id="A0A061FN64"/>
<dbReference type="Pfam" id="PF12796">
    <property type="entry name" value="Ank_2"/>
    <property type="match status" value="1"/>
</dbReference>
<dbReference type="PROSITE" id="PS50088">
    <property type="entry name" value="ANK_REPEAT"/>
    <property type="match status" value="1"/>
</dbReference>
<proteinExistence type="predicted"/>
<dbReference type="InterPro" id="IPR002110">
    <property type="entry name" value="Ankyrin_rpt"/>
</dbReference>
<dbReference type="eggNOG" id="KOG0504">
    <property type="taxonomic scope" value="Eukaryota"/>
</dbReference>
<dbReference type="SMART" id="SM00248">
    <property type="entry name" value="ANK"/>
    <property type="match status" value="2"/>
</dbReference>
<evidence type="ECO:0000313" key="4">
    <source>
        <dbReference type="Proteomes" id="UP000026915"/>
    </source>
</evidence>
<sequence>MTTANQTALHIATENNRLGALYLLCRMLRKSDDFQDVVNLKDSNGDTAVHIAARKNQPQILKLLLKCKADKFATNQVGLTVLAVADELDYKESKSILPGWLGARASSFQYVIRKQMVKHVTKASKVIFQGMDSISSEDRNTLLVILGTLLTATFQASINPPRSVLQDDGSPNSKSTVNEGRGRLVMEEDAGYSLVLLHCK</sequence>
<feature type="compositionally biased region" description="Polar residues" evidence="2">
    <location>
        <begin position="169"/>
        <end position="178"/>
    </location>
</feature>
<dbReference type="PROSITE" id="PS50297">
    <property type="entry name" value="ANK_REP_REGION"/>
    <property type="match status" value="1"/>
</dbReference>
<organism evidence="3 4">
    <name type="scientific">Theobroma cacao</name>
    <name type="common">Cacao</name>
    <name type="synonym">Cocoa</name>
    <dbReference type="NCBI Taxonomy" id="3641"/>
    <lineage>
        <taxon>Eukaryota</taxon>
        <taxon>Viridiplantae</taxon>
        <taxon>Streptophyta</taxon>
        <taxon>Embryophyta</taxon>
        <taxon>Tracheophyta</taxon>
        <taxon>Spermatophyta</taxon>
        <taxon>Magnoliopsida</taxon>
        <taxon>eudicotyledons</taxon>
        <taxon>Gunneridae</taxon>
        <taxon>Pentapetalae</taxon>
        <taxon>rosids</taxon>
        <taxon>malvids</taxon>
        <taxon>Malvales</taxon>
        <taxon>Malvaceae</taxon>
        <taxon>Byttnerioideae</taxon>
        <taxon>Theobroma</taxon>
    </lineage>
</organism>
<dbReference type="InterPro" id="IPR036770">
    <property type="entry name" value="Ankyrin_rpt-contain_sf"/>
</dbReference>
<evidence type="ECO:0000313" key="3">
    <source>
        <dbReference type="EMBL" id="EOY18333.1"/>
    </source>
</evidence>
<feature type="region of interest" description="Disordered" evidence="2">
    <location>
        <begin position="161"/>
        <end position="182"/>
    </location>
</feature>
<dbReference type="PANTHER" id="PTHR24128:SF46">
    <property type="entry name" value="ALPHA-LATROTOXIN-LHE1A-LIKE ISOFORM X1"/>
    <property type="match status" value="1"/>
</dbReference>
<protein>
    <submittedName>
        <fullName evidence="3">Ankyrin repeat-containing protein</fullName>
    </submittedName>
</protein>
<evidence type="ECO:0000256" key="2">
    <source>
        <dbReference type="SAM" id="MobiDB-lite"/>
    </source>
</evidence>
<dbReference type="InParanoid" id="A0A061FN64"/>
<dbReference type="Proteomes" id="UP000026915">
    <property type="component" value="Chromosome 10"/>
</dbReference>
<accession>A0A061FN64</accession>
<dbReference type="SUPFAM" id="SSF48403">
    <property type="entry name" value="Ankyrin repeat"/>
    <property type="match status" value="1"/>
</dbReference>
<keyword evidence="4" id="KW-1185">Reference proteome</keyword>